<evidence type="ECO:0000259" key="1">
    <source>
        <dbReference type="Pfam" id="PF22557"/>
    </source>
</evidence>
<dbReference type="Pfam" id="PF22557">
    <property type="entry name" value="DuOB"/>
    <property type="match status" value="1"/>
</dbReference>
<dbReference type="Proteomes" id="UP000250918">
    <property type="component" value="Unassembled WGS sequence"/>
</dbReference>
<comment type="caution">
    <text evidence="2">The sequence shown here is derived from an EMBL/GenBank/DDBJ whole genome shotgun (WGS) entry which is preliminary data.</text>
</comment>
<evidence type="ECO:0000313" key="3">
    <source>
        <dbReference type="Proteomes" id="UP000250918"/>
    </source>
</evidence>
<reference evidence="2 3" key="1">
    <citation type="journal article" date="2018" name="ISME J.">
        <title>A methanotrophic archaeon couples anaerobic oxidation of methane to Fe(III) reduction.</title>
        <authorList>
            <person name="Cai C."/>
            <person name="Leu A.O."/>
            <person name="Xie G.J."/>
            <person name="Guo J."/>
            <person name="Feng Y."/>
            <person name="Zhao J.X."/>
            <person name="Tyson G.W."/>
            <person name="Yuan Z."/>
            <person name="Hu S."/>
        </authorList>
    </citation>
    <scope>NUCLEOTIDE SEQUENCE [LARGE SCALE GENOMIC DNA]</scope>
    <source>
        <strain evidence="2">FeB_12</strain>
    </source>
</reference>
<gene>
    <name evidence="2" type="ORF">C3F09_00750</name>
</gene>
<proteinExistence type="predicted"/>
<organism evidence="2 3">
    <name type="scientific">candidate division GN15 bacterium</name>
    <dbReference type="NCBI Taxonomy" id="2072418"/>
    <lineage>
        <taxon>Bacteria</taxon>
        <taxon>candidate division GN15</taxon>
    </lineage>
</organism>
<dbReference type="InterPro" id="IPR054335">
    <property type="entry name" value="DuOB_dom"/>
</dbReference>
<sequence>MEFVVTHLTRMEYPNICIAGVDYRTLENVRIVLPFPQAFTHVMLAQKGGPFDLGARLEVGEPLPHPRPPEVEDHQITLRKVRKLGYLSKESFWQLVANKARENIASVFGPTLEKTHQTYSSAAGEGHTSLGFLRLKCSAWLWVREFEDRTKIVLMCREGECRLMLPVTDLRLHALAEGFPVDKAAVYRFNRMLESASSVVLSVGLTRVWSGRHWLQVNNLHVEPS</sequence>
<evidence type="ECO:0000313" key="2">
    <source>
        <dbReference type="EMBL" id="PWB76238.1"/>
    </source>
</evidence>
<accession>A0A855XBV3</accession>
<name>A0A855XBV3_9BACT</name>
<protein>
    <recommendedName>
        <fullName evidence="1">Dual OB-containing domain-containing protein</fullName>
    </recommendedName>
</protein>
<dbReference type="AlphaFoldDB" id="A0A855XBV3"/>
<dbReference type="EMBL" id="PQAP01000003">
    <property type="protein sequence ID" value="PWB76238.1"/>
    <property type="molecule type" value="Genomic_DNA"/>
</dbReference>
<feature type="domain" description="Dual OB-containing" evidence="1">
    <location>
        <begin position="14"/>
        <end position="218"/>
    </location>
</feature>